<dbReference type="PIRSF" id="PIRSF002756">
    <property type="entry name" value="PstS"/>
    <property type="match status" value="1"/>
</dbReference>
<dbReference type="Proteomes" id="UP000832041">
    <property type="component" value="Chromosome"/>
</dbReference>
<dbReference type="InterPro" id="IPR024370">
    <property type="entry name" value="PBP_domain"/>
</dbReference>
<dbReference type="Pfam" id="PF12849">
    <property type="entry name" value="PBP_like_2"/>
    <property type="match status" value="1"/>
</dbReference>
<organism evidence="7 8">
    <name type="scientific">Thermobifida alba</name>
    <name type="common">Thermomonospora alba</name>
    <dbReference type="NCBI Taxonomy" id="53522"/>
    <lineage>
        <taxon>Bacteria</taxon>
        <taxon>Bacillati</taxon>
        <taxon>Actinomycetota</taxon>
        <taxon>Actinomycetes</taxon>
        <taxon>Streptosporangiales</taxon>
        <taxon>Nocardiopsidaceae</taxon>
        <taxon>Thermobifida</taxon>
    </lineage>
</organism>
<dbReference type="RefSeq" id="WP_248593772.1">
    <property type="nucleotide sequence ID" value="NZ_BAABEB010000027.1"/>
</dbReference>
<evidence type="ECO:0000313" key="7">
    <source>
        <dbReference type="EMBL" id="UPT23386.1"/>
    </source>
</evidence>
<dbReference type="PROSITE" id="PS51257">
    <property type="entry name" value="PROKAR_LIPOPROTEIN"/>
    <property type="match status" value="1"/>
</dbReference>
<dbReference type="NCBIfam" id="TIGR00975">
    <property type="entry name" value="3a0107s03"/>
    <property type="match status" value="1"/>
</dbReference>
<keyword evidence="3 4" id="KW-0592">Phosphate transport</keyword>
<evidence type="ECO:0000256" key="5">
    <source>
        <dbReference type="SAM" id="SignalP"/>
    </source>
</evidence>
<comment type="similarity">
    <text evidence="1 4">Belongs to the PstS family.</text>
</comment>
<dbReference type="CDD" id="cd13565">
    <property type="entry name" value="PBP2_PstS"/>
    <property type="match status" value="1"/>
</dbReference>
<feature type="domain" description="PBP" evidence="6">
    <location>
        <begin position="44"/>
        <end position="334"/>
    </location>
</feature>
<proteinExistence type="inferred from homology"/>
<evidence type="ECO:0000313" key="8">
    <source>
        <dbReference type="Proteomes" id="UP000832041"/>
    </source>
</evidence>
<keyword evidence="2 4" id="KW-0813">Transport</keyword>
<dbReference type="InterPro" id="IPR005673">
    <property type="entry name" value="ABC_phos-bd_PstS"/>
</dbReference>
<dbReference type="Gene3D" id="3.40.190.10">
    <property type="entry name" value="Periplasmic binding protein-like II"/>
    <property type="match status" value="2"/>
</dbReference>
<sequence length="366" mass="38111">MARHRTGTVIALLSALALAAGCGSDNAVRGGQAIPVPENLECFDGTVSGSGSSAQELAMQVWIAGFQTACDDSRIYYDAIGSGGGRSQFIDGAVDFAGSDAAMDEGELEEARQRCGSEVIHLPAYVVPIAVAFNLEGVDELNLTPATLARLFSGDITRWNDPAVAETNPDVDLPDLPVIPVSRSDESGTTENFTSYLASAAGREWPHEPDGQWPFPPVEAGQGNSGVAQAIRGGQGTIGYLEASHAEGMTTARIGQDGEFVALSPDSAAQIVAVSPRRPGGGPHDHALALDYTATGTDAYPIVLVSYEIACLAYDEEAEAEGVRAFLGYLLSDEGQQAASEESGSAPLTPQLRDELLASVEAIGVR</sequence>
<gene>
    <name evidence="7" type="primary">pstS</name>
    <name evidence="7" type="ORF">FOF52_07180</name>
</gene>
<protein>
    <recommendedName>
        <fullName evidence="4">Phosphate-binding protein</fullName>
    </recommendedName>
</protein>
<dbReference type="InterPro" id="IPR050962">
    <property type="entry name" value="Phosphate-bind_PstS"/>
</dbReference>
<evidence type="ECO:0000256" key="2">
    <source>
        <dbReference type="ARBA" id="ARBA00022448"/>
    </source>
</evidence>
<accession>A0ABY4L6T9</accession>
<feature type="chain" id="PRO_5045778813" description="Phosphate-binding protein" evidence="5">
    <location>
        <begin position="20"/>
        <end position="366"/>
    </location>
</feature>
<dbReference type="PANTHER" id="PTHR42996">
    <property type="entry name" value="PHOSPHATE-BINDING PROTEIN PSTS"/>
    <property type="match status" value="1"/>
</dbReference>
<keyword evidence="8" id="KW-1185">Reference proteome</keyword>
<dbReference type="SUPFAM" id="SSF53850">
    <property type="entry name" value="Periplasmic binding protein-like II"/>
    <property type="match status" value="1"/>
</dbReference>
<dbReference type="EMBL" id="CP051627">
    <property type="protein sequence ID" value="UPT23386.1"/>
    <property type="molecule type" value="Genomic_DNA"/>
</dbReference>
<evidence type="ECO:0000259" key="6">
    <source>
        <dbReference type="Pfam" id="PF12849"/>
    </source>
</evidence>
<keyword evidence="5" id="KW-0732">Signal</keyword>
<dbReference type="PANTHER" id="PTHR42996:SF1">
    <property type="entry name" value="PHOSPHATE-BINDING PROTEIN PSTS"/>
    <property type="match status" value="1"/>
</dbReference>
<name>A0ABY4L6T9_THEAE</name>
<feature type="signal peptide" evidence="5">
    <location>
        <begin position="1"/>
        <end position="19"/>
    </location>
</feature>
<evidence type="ECO:0000256" key="4">
    <source>
        <dbReference type="PIRNR" id="PIRNR002756"/>
    </source>
</evidence>
<evidence type="ECO:0000256" key="1">
    <source>
        <dbReference type="ARBA" id="ARBA00008725"/>
    </source>
</evidence>
<evidence type="ECO:0000256" key="3">
    <source>
        <dbReference type="ARBA" id="ARBA00022592"/>
    </source>
</evidence>
<reference evidence="7 8" key="1">
    <citation type="submission" date="2020-04" db="EMBL/GenBank/DDBJ databases">
        <title>Thermobifida alba genome sequencing and assembly.</title>
        <authorList>
            <person name="Luzics S."/>
            <person name="Horvath B."/>
            <person name="Nagy I."/>
            <person name="Toth A."/>
            <person name="Nagy I."/>
            <person name="Kukolya J."/>
        </authorList>
    </citation>
    <scope>NUCLEOTIDE SEQUENCE [LARGE SCALE GENOMIC DNA]</scope>
    <source>
        <strain evidence="7 8">DSM 43795</strain>
    </source>
</reference>